<dbReference type="SUPFAM" id="SSF52218">
    <property type="entry name" value="Flavoproteins"/>
    <property type="match status" value="1"/>
</dbReference>
<dbReference type="Gene3D" id="3.40.50.360">
    <property type="match status" value="1"/>
</dbReference>
<keyword evidence="4" id="KW-1185">Reference proteome</keyword>
<dbReference type="InterPro" id="IPR029039">
    <property type="entry name" value="Flavoprotein-like_sf"/>
</dbReference>
<name>A0ABM7ZIZ1_9BACT</name>
<dbReference type="InterPro" id="IPR008254">
    <property type="entry name" value="Flavodoxin/NO_synth"/>
</dbReference>
<evidence type="ECO:0000256" key="1">
    <source>
        <dbReference type="SAM" id="SignalP"/>
    </source>
</evidence>
<dbReference type="EMBL" id="AP025943">
    <property type="protein sequence ID" value="BDL44738.1"/>
    <property type="molecule type" value="Genomic_DNA"/>
</dbReference>
<sequence length="192" mass="20431">MKSKSIIAAVAASLLTGLGCSAQEQPKVSTEPSRILIAYYSWGGNTKYAAAQIQKETGGTLFEIKPVKPYPADYRECTVQAKKEIQEGARPELSARVEDLGKYDVVFIGSPNWWSTIAPPVSSFLAGHDLSGKTVIPFVTHGGGGMARCADAVRKLCPKSSVLKGGAFAGDGIRTSRAALAKWVNDTITINK</sequence>
<proteinExistence type="predicted"/>
<feature type="domain" description="Flavodoxin-like" evidence="2">
    <location>
        <begin position="34"/>
        <end position="186"/>
    </location>
</feature>
<dbReference type="PROSITE" id="PS51257">
    <property type="entry name" value="PROKAR_LIPOPROTEIN"/>
    <property type="match status" value="1"/>
</dbReference>
<dbReference type="Proteomes" id="UP001062263">
    <property type="component" value="Chromosome"/>
</dbReference>
<evidence type="ECO:0000313" key="4">
    <source>
        <dbReference type="Proteomes" id="UP001062263"/>
    </source>
</evidence>
<reference evidence="3" key="1">
    <citation type="submission" date="2022-06" db="EMBL/GenBank/DDBJ databases">
        <title>Akkermansia biwalacus sp. nov., an anaerobic mucin-degrading bacterium isolated from human intestine.</title>
        <authorList>
            <person name="Kobayashi Y."/>
            <person name="Inoue S."/>
            <person name="Kawahara T."/>
            <person name="Kohda N."/>
        </authorList>
    </citation>
    <scope>NUCLEOTIDE SEQUENCE</scope>
    <source>
        <strain evidence="3">WON2089</strain>
    </source>
</reference>
<keyword evidence="1" id="KW-0732">Signal</keyword>
<feature type="chain" id="PRO_5045279605" evidence="1">
    <location>
        <begin position="23"/>
        <end position="192"/>
    </location>
</feature>
<evidence type="ECO:0000259" key="2">
    <source>
        <dbReference type="Pfam" id="PF12682"/>
    </source>
</evidence>
<organism evidence="3 4">
    <name type="scientific">Akkermansia biwaensis</name>
    <dbReference type="NCBI Taxonomy" id="2946555"/>
    <lineage>
        <taxon>Bacteria</taxon>
        <taxon>Pseudomonadati</taxon>
        <taxon>Verrucomicrobiota</taxon>
        <taxon>Verrucomicrobiia</taxon>
        <taxon>Verrucomicrobiales</taxon>
        <taxon>Akkermansiaceae</taxon>
        <taxon>Akkermansia</taxon>
    </lineage>
</organism>
<gene>
    <name evidence="3" type="ORF">Abiwalacus_23120</name>
</gene>
<dbReference type="RefSeq" id="WP_251828193.1">
    <property type="nucleotide sequence ID" value="NZ_AP025943.1"/>
</dbReference>
<dbReference type="PANTHER" id="PTHR39201">
    <property type="entry name" value="EXPORTED PROTEIN-RELATED"/>
    <property type="match status" value="1"/>
</dbReference>
<protein>
    <submittedName>
        <fullName evidence="3">Flavodoxin</fullName>
    </submittedName>
</protein>
<evidence type="ECO:0000313" key="3">
    <source>
        <dbReference type="EMBL" id="BDL44738.1"/>
    </source>
</evidence>
<feature type="signal peptide" evidence="1">
    <location>
        <begin position="1"/>
        <end position="22"/>
    </location>
</feature>
<accession>A0ABM7ZIZ1</accession>
<dbReference type="Pfam" id="PF12682">
    <property type="entry name" value="Flavodoxin_4"/>
    <property type="match status" value="1"/>
</dbReference>
<dbReference type="PANTHER" id="PTHR39201:SF1">
    <property type="entry name" value="FLAVODOXIN-LIKE DOMAIN-CONTAINING PROTEIN"/>
    <property type="match status" value="1"/>
</dbReference>